<sequence length="320" mass="34451">MFAVPHWTVLVLAAGAAGAAVALAVLAAALLAHLAEERDLGARLRTVVRPTEARAPAHLTRGIATGLLRPFLYLGDILRDKAIISPKEVAGFQSAMTAAGLDPRRAVPIFIGLKAVLLLALPLAGWGVSIFLEQDDLHTAMTVGGSLVLAVMGPSWIVARLRGPFQNKLRQGLPDALDLMVVAAEAGLALETAVDRVAREMEASNRAIAMELNLLVQELRILPDRRMALERMGERNEIQGFKRLASTLSQTLRYGTPLAQAMRVLAADMRQERMLRIEEKAIRLPALLIGPLILFILPALFIALIGPSILELGSSFGNPQ</sequence>
<comment type="caution">
    <text evidence="8">The sequence shown here is derived from an EMBL/GenBank/DDBJ whole genome shotgun (WGS) entry which is preliminary data.</text>
</comment>
<dbReference type="InterPro" id="IPR018076">
    <property type="entry name" value="T2SS_GspF_dom"/>
</dbReference>
<dbReference type="OrthoDB" id="9810662at2"/>
<feature type="transmembrane region" description="Helical" evidence="6">
    <location>
        <begin position="111"/>
        <end position="132"/>
    </location>
</feature>
<name>A0A2W7IS51_9PROT</name>
<evidence type="ECO:0000313" key="9">
    <source>
        <dbReference type="Proteomes" id="UP000249688"/>
    </source>
</evidence>
<dbReference type="AlphaFoldDB" id="A0A2W7IS51"/>
<feature type="transmembrane region" description="Helical" evidence="6">
    <location>
        <begin position="284"/>
        <end position="310"/>
    </location>
</feature>
<dbReference type="EMBL" id="QKYU01000005">
    <property type="protein sequence ID" value="PZW48414.1"/>
    <property type="molecule type" value="Genomic_DNA"/>
</dbReference>
<accession>A0A2W7IS51</accession>
<dbReference type="RefSeq" id="WP_111397281.1">
    <property type="nucleotide sequence ID" value="NZ_QKYU01000005.1"/>
</dbReference>
<dbReference type="PANTHER" id="PTHR35007:SF2">
    <property type="entry name" value="PILUS ASSEMBLE PROTEIN"/>
    <property type="match status" value="1"/>
</dbReference>
<dbReference type="GO" id="GO:0005886">
    <property type="term" value="C:plasma membrane"/>
    <property type="evidence" value="ECO:0007669"/>
    <property type="project" value="UniProtKB-SubCell"/>
</dbReference>
<dbReference type="PANTHER" id="PTHR35007">
    <property type="entry name" value="INTEGRAL MEMBRANE PROTEIN-RELATED"/>
    <property type="match status" value="1"/>
</dbReference>
<keyword evidence="4 6" id="KW-1133">Transmembrane helix</keyword>
<organism evidence="8 9">
    <name type="scientific">Humitalea rosea</name>
    <dbReference type="NCBI Taxonomy" id="990373"/>
    <lineage>
        <taxon>Bacteria</taxon>
        <taxon>Pseudomonadati</taxon>
        <taxon>Pseudomonadota</taxon>
        <taxon>Alphaproteobacteria</taxon>
        <taxon>Acetobacterales</taxon>
        <taxon>Roseomonadaceae</taxon>
        <taxon>Humitalea</taxon>
    </lineage>
</organism>
<comment type="subcellular location">
    <subcellularLocation>
        <location evidence="1">Cell membrane</location>
        <topology evidence="1">Multi-pass membrane protein</topology>
    </subcellularLocation>
</comment>
<feature type="transmembrane region" description="Helical" evidence="6">
    <location>
        <begin position="138"/>
        <end position="159"/>
    </location>
</feature>
<feature type="domain" description="Type II secretion system protein GspF" evidence="7">
    <location>
        <begin position="177"/>
        <end position="305"/>
    </location>
</feature>
<protein>
    <submittedName>
        <fullName evidence="8">Tight adherence protein C</fullName>
    </submittedName>
</protein>
<evidence type="ECO:0000313" key="8">
    <source>
        <dbReference type="EMBL" id="PZW48414.1"/>
    </source>
</evidence>
<evidence type="ECO:0000256" key="1">
    <source>
        <dbReference type="ARBA" id="ARBA00004651"/>
    </source>
</evidence>
<evidence type="ECO:0000256" key="6">
    <source>
        <dbReference type="SAM" id="Phobius"/>
    </source>
</evidence>
<keyword evidence="3 6" id="KW-0812">Transmembrane</keyword>
<evidence type="ECO:0000259" key="7">
    <source>
        <dbReference type="Pfam" id="PF00482"/>
    </source>
</evidence>
<evidence type="ECO:0000256" key="5">
    <source>
        <dbReference type="ARBA" id="ARBA00023136"/>
    </source>
</evidence>
<reference evidence="8 9" key="1">
    <citation type="submission" date="2018-06" db="EMBL/GenBank/DDBJ databases">
        <title>Genomic Encyclopedia of Archaeal and Bacterial Type Strains, Phase II (KMG-II): from individual species to whole genera.</title>
        <authorList>
            <person name="Goeker M."/>
        </authorList>
    </citation>
    <scope>NUCLEOTIDE SEQUENCE [LARGE SCALE GENOMIC DNA]</scope>
    <source>
        <strain evidence="8 9">DSM 24525</strain>
    </source>
</reference>
<dbReference type="Proteomes" id="UP000249688">
    <property type="component" value="Unassembled WGS sequence"/>
</dbReference>
<evidence type="ECO:0000256" key="4">
    <source>
        <dbReference type="ARBA" id="ARBA00022989"/>
    </source>
</evidence>
<proteinExistence type="predicted"/>
<keyword evidence="5 6" id="KW-0472">Membrane</keyword>
<feature type="transmembrane region" description="Helical" evidence="6">
    <location>
        <begin position="6"/>
        <end position="35"/>
    </location>
</feature>
<gene>
    <name evidence="8" type="ORF">C8P66_105163</name>
</gene>
<evidence type="ECO:0000256" key="2">
    <source>
        <dbReference type="ARBA" id="ARBA00022475"/>
    </source>
</evidence>
<dbReference type="Pfam" id="PF00482">
    <property type="entry name" value="T2SSF"/>
    <property type="match status" value="1"/>
</dbReference>
<keyword evidence="2" id="KW-1003">Cell membrane</keyword>
<evidence type="ECO:0000256" key="3">
    <source>
        <dbReference type="ARBA" id="ARBA00022692"/>
    </source>
</evidence>
<keyword evidence="9" id="KW-1185">Reference proteome</keyword>